<evidence type="ECO:0000256" key="2">
    <source>
        <dbReference type="SAM" id="MobiDB-lite"/>
    </source>
</evidence>
<feature type="region of interest" description="Disordered" evidence="2">
    <location>
        <begin position="1070"/>
        <end position="1091"/>
    </location>
</feature>
<dbReference type="InterPro" id="IPR027417">
    <property type="entry name" value="P-loop_NTPase"/>
</dbReference>
<dbReference type="PANTHER" id="PTHR46082">
    <property type="entry name" value="ATP/GTP-BINDING PROTEIN-RELATED"/>
    <property type="match status" value="1"/>
</dbReference>
<keyword evidence="4" id="KW-1185">Reference proteome</keyword>
<dbReference type="GO" id="GO:0042802">
    <property type="term" value="F:identical protein binding"/>
    <property type="evidence" value="ECO:0007669"/>
    <property type="project" value="InterPro"/>
</dbReference>
<dbReference type="SUPFAM" id="SSF52540">
    <property type="entry name" value="P-loop containing nucleoside triphosphate hydrolases"/>
    <property type="match status" value="1"/>
</dbReference>
<dbReference type="Proteomes" id="UP000315783">
    <property type="component" value="Unassembled WGS sequence"/>
</dbReference>
<proteinExistence type="predicted"/>
<feature type="region of interest" description="Disordered" evidence="2">
    <location>
        <begin position="524"/>
        <end position="548"/>
    </location>
</feature>
<dbReference type="STRING" id="43265.A0A545UPK3"/>
<dbReference type="InterPro" id="IPR011990">
    <property type="entry name" value="TPR-like_helical_dom_sf"/>
</dbReference>
<comment type="caution">
    <text evidence="3">The sequence shown here is derived from an EMBL/GenBank/DDBJ whole genome shotgun (WGS) entry which is preliminary data.</text>
</comment>
<keyword evidence="1" id="KW-0175">Coiled coil</keyword>
<evidence type="ECO:0000313" key="3">
    <source>
        <dbReference type="EMBL" id="TQV91394.1"/>
    </source>
</evidence>
<organism evidence="3 4">
    <name type="scientific">Cordyceps javanica</name>
    <dbReference type="NCBI Taxonomy" id="43265"/>
    <lineage>
        <taxon>Eukaryota</taxon>
        <taxon>Fungi</taxon>
        <taxon>Dikarya</taxon>
        <taxon>Ascomycota</taxon>
        <taxon>Pezizomycotina</taxon>
        <taxon>Sordariomycetes</taxon>
        <taxon>Hypocreomycetidae</taxon>
        <taxon>Hypocreales</taxon>
        <taxon>Cordycipitaceae</taxon>
        <taxon>Cordyceps</taxon>
    </lineage>
</organism>
<dbReference type="Pfam" id="PF07721">
    <property type="entry name" value="TPR_4"/>
    <property type="match status" value="2"/>
</dbReference>
<protein>
    <submittedName>
        <fullName evidence="3">Tetratricopeptide repeat domain-containing protein</fullName>
    </submittedName>
</protein>
<evidence type="ECO:0000313" key="4">
    <source>
        <dbReference type="Proteomes" id="UP000315783"/>
    </source>
</evidence>
<dbReference type="InterPro" id="IPR011717">
    <property type="entry name" value="TPR-4"/>
</dbReference>
<gene>
    <name evidence="3" type="ORF">IF1G_09893</name>
</gene>
<feature type="compositionally biased region" description="Basic and acidic residues" evidence="2">
    <location>
        <begin position="525"/>
        <end position="538"/>
    </location>
</feature>
<sequence length="1102" mass="126482">MDPLSIIAGTVGIADVSVRIIAFLVDIKEASEKIQDEITILSQEVSSLLAVNESVEDFFHSRHDLGNFEEPFDDDSPAEKLWKNLALLLQQSKVAIEQLETLLREVVGKKGNQVAGKIDGLRKTIRRKGRDGDYMQLRQRLVNFQSGFQMLLNALNLYYTLKSHPPKDLAVGNLSENLRRQNVKLQSRIGKLRRELKESSDSAELYDSLVSADAVASLIRFNEHFYTPQNVSSYYTGRQKQLDELASILNVTSSRQRQTHQKRFIITGLGGSGKTQFCCKFAQDNRENFWGIFWIDGSSSENAQHSFAKIAKIGGREPNENAAKSWLSSLQHPWLLLIDNADDPEADLMRYFPSGERGVILITTRNPTNIRYGTEDKLCFHFEKLEEEEASDLLLAAAAFPRPWGVPTKQQAVKIAQVLGYLPLALIHAGKAILEKLCSLGDYTEYYERSWNKIRLNRSRSPSRGREVENTSSMRVYSSYEMIYVGLESKQDQRSRDALQLLKVFSFFHRENIELDLLKTAAMNPRREREDAHGKEQDEMQAQSHTRPQDWRSRINDWLVSIAGQLASPSNVLPEVLRDEDDIPFDEDRLRLALSLLVRLGMVTLQDENNSYWMHPLVHTWVRQRPGTSTAEQAIWCRAAATVLVQSVLFRAPRAYAARNERMQRQIRLHVEHVLKLQDVISGRITKNQSALRRPWPLSWLIPQPKFRTFEAVEYAKFSLVYLQCGEYEKAEELQLQVKEYIFRNLGPVSKHGIDIALLLSHNYVLQTRNNEARTLQHQVLESAQKYYGMDHPKTLQVMDTLGATCLMCSRFNEAKKLHETVIEKLSELDSVGPEHESTWTAVDNLSRVKLRYFDNMEAIRLQRQAYMGFERILGPTHQKTLEAKDNLASIYGFMGEDQLLVAHQMSDEVLQIRIKELGHEHPFTLKTMLTLAKIKTALNQFDDAEAIFLEGLPTAERNLGKSHLGTITGRIWLAHLYWRQGRYAEAGAIWEDVIEKRNFQQSKREDGEHGDRAQAMWFLVHCYEDQGRLDEALELCEQLQKLLRGFGGDTLAQQHKLWKYVEEKTQQLKQLKTQPPDQALHPPNASSYHVPPKRVIADCTY</sequence>
<dbReference type="AlphaFoldDB" id="A0A545UPK3"/>
<dbReference type="PANTHER" id="PTHR46082:SF6">
    <property type="entry name" value="AAA+ ATPASE DOMAIN-CONTAINING PROTEIN-RELATED"/>
    <property type="match status" value="1"/>
</dbReference>
<dbReference type="OrthoDB" id="5086500at2759"/>
<dbReference type="Gene3D" id="3.40.50.300">
    <property type="entry name" value="P-loop containing nucleotide triphosphate hydrolases"/>
    <property type="match status" value="1"/>
</dbReference>
<dbReference type="SUPFAM" id="SSF48452">
    <property type="entry name" value="TPR-like"/>
    <property type="match status" value="2"/>
</dbReference>
<dbReference type="Pfam" id="PF13374">
    <property type="entry name" value="TPR_10"/>
    <property type="match status" value="1"/>
</dbReference>
<dbReference type="GO" id="GO:0043531">
    <property type="term" value="F:ADP binding"/>
    <property type="evidence" value="ECO:0007669"/>
    <property type="project" value="InterPro"/>
</dbReference>
<accession>A0A545UPK3</accession>
<evidence type="ECO:0000256" key="1">
    <source>
        <dbReference type="SAM" id="Coils"/>
    </source>
</evidence>
<dbReference type="Gene3D" id="1.25.40.10">
    <property type="entry name" value="Tetratricopeptide repeat domain"/>
    <property type="match status" value="2"/>
</dbReference>
<dbReference type="InterPro" id="IPR053137">
    <property type="entry name" value="NLR-like"/>
</dbReference>
<reference evidence="3 4" key="1">
    <citation type="journal article" date="2019" name="Appl. Microbiol. Biotechnol.">
        <title>Genome sequence of Isaria javanica and comparative genome analysis insights into family S53 peptidase evolution in fungal entomopathogens.</title>
        <authorList>
            <person name="Lin R."/>
            <person name="Zhang X."/>
            <person name="Xin B."/>
            <person name="Zou M."/>
            <person name="Gao Y."/>
            <person name="Qin F."/>
            <person name="Hu Q."/>
            <person name="Xie B."/>
            <person name="Cheng X."/>
        </authorList>
    </citation>
    <scope>NUCLEOTIDE SEQUENCE [LARGE SCALE GENOMIC DNA]</scope>
    <source>
        <strain evidence="3 4">IJ1G</strain>
    </source>
</reference>
<dbReference type="EMBL" id="SPUK01000019">
    <property type="protein sequence ID" value="TQV91394.1"/>
    <property type="molecule type" value="Genomic_DNA"/>
</dbReference>
<dbReference type="Pfam" id="PF13424">
    <property type="entry name" value="TPR_12"/>
    <property type="match status" value="1"/>
</dbReference>
<name>A0A545UPK3_9HYPO</name>
<feature type="coiled-coil region" evidence="1">
    <location>
        <begin position="175"/>
        <end position="202"/>
    </location>
</feature>